<keyword evidence="3" id="KW-1185">Reference proteome</keyword>
<proteinExistence type="predicted"/>
<evidence type="ECO:0000313" key="2">
    <source>
        <dbReference type="EMBL" id="KAF6741837.1"/>
    </source>
</evidence>
<name>A0A8H6H988_9AGAR</name>
<sequence length="128" mass="13357">MHVQAYLFFCIFSFISQIHASILPIEGHSALIGRQTGSASCVAACADWNTLTNLACDATGTSTCVCTGNPAPYYEQCAACALATTPNINTVPGAVKAGTQLLVDIYGAYASWCKSLYGATIPALRLTA</sequence>
<feature type="chain" id="PRO_5034654303" evidence="1">
    <location>
        <begin position="21"/>
        <end position="128"/>
    </location>
</feature>
<evidence type="ECO:0000313" key="3">
    <source>
        <dbReference type="Proteomes" id="UP000521943"/>
    </source>
</evidence>
<evidence type="ECO:0000256" key="1">
    <source>
        <dbReference type="SAM" id="SignalP"/>
    </source>
</evidence>
<reference evidence="2 3" key="1">
    <citation type="submission" date="2020-07" db="EMBL/GenBank/DDBJ databases">
        <title>Comparative genomics of pyrophilous fungi reveals a link between fire events and developmental genes.</title>
        <authorList>
            <consortium name="DOE Joint Genome Institute"/>
            <person name="Steindorff A.S."/>
            <person name="Carver A."/>
            <person name="Calhoun S."/>
            <person name="Stillman K."/>
            <person name="Liu H."/>
            <person name="Lipzen A."/>
            <person name="Pangilinan J."/>
            <person name="Labutti K."/>
            <person name="Bruns T.D."/>
            <person name="Grigoriev I.V."/>
        </authorList>
    </citation>
    <scope>NUCLEOTIDE SEQUENCE [LARGE SCALE GENOMIC DNA]</scope>
    <source>
        <strain evidence="2 3">CBS 144469</strain>
    </source>
</reference>
<dbReference type="AlphaFoldDB" id="A0A8H6H988"/>
<dbReference type="Proteomes" id="UP000521943">
    <property type="component" value="Unassembled WGS sequence"/>
</dbReference>
<dbReference type="EMBL" id="JACGCI010000215">
    <property type="protein sequence ID" value="KAF6741837.1"/>
    <property type="molecule type" value="Genomic_DNA"/>
</dbReference>
<accession>A0A8H6H988</accession>
<comment type="caution">
    <text evidence="2">The sequence shown here is derived from an EMBL/GenBank/DDBJ whole genome shotgun (WGS) entry which is preliminary data.</text>
</comment>
<gene>
    <name evidence="2" type="ORF">DFP72DRAFT_861433</name>
</gene>
<protein>
    <submittedName>
        <fullName evidence="2">Uncharacterized protein</fullName>
    </submittedName>
</protein>
<feature type="signal peptide" evidence="1">
    <location>
        <begin position="1"/>
        <end position="20"/>
    </location>
</feature>
<organism evidence="2 3">
    <name type="scientific">Ephemerocybe angulata</name>
    <dbReference type="NCBI Taxonomy" id="980116"/>
    <lineage>
        <taxon>Eukaryota</taxon>
        <taxon>Fungi</taxon>
        <taxon>Dikarya</taxon>
        <taxon>Basidiomycota</taxon>
        <taxon>Agaricomycotina</taxon>
        <taxon>Agaricomycetes</taxon>
        <taxon>Agaricomycetidae</taxon>
        <taxon>Agaricales</taxon>
        <taxon>Agaricineae</taxon>
        <taxon>Psathyrellaceae</taxon>
        <taxon>Ephemerocybe</taxon>
    </lineage>
</organism>
<keyword evidence="1" id="KW-0732">Signal</keyword>